<proteinExistence type="predicted"/>
<evidence type="ECO:0000313" key="1">
    <source>
        <dbReference type="EMBL" id="MDC3983154.1"/>
    </source>
</evidence>
<organism evidence="1 2">
    <name type="scientific">Polyangium jinanense</name>
    <dbReference type="NCBI Taxonomy" id="2829994"/>
    <lineage>
        <taxon>Bacteria</taxon>
        <taxon>Pseudomonadati</taxon>
        <taxon>Myxococcota</taxon>
        <taxon>Polyangia</taxon>
        <taxon>Polyangiales</taxon>
        <taxon>Polyangiaceae</taxon>
        <taxon>Polyangium</taxon>
    </lineage>
</organism>
<dbReference type="EMBL" id="JAGTJJ010000012">
    <property type="protein sequence ID" value="MDC3983154.1"/>
    <property type="molecule type" value="Genomic_DNA"/>
</dbReference>
<sequence>MTIVPSSRVGPKEVYRNPYMIVRHDVTRKLLIVTRTSAPYPSIETMRETFLEMETAIGYVSRPRTMLLIDARPALPRNDPDFEAEFGRLRKHFLREFQKIATLVQTAVGILQVTRQVRADERPTGVFTDPGEALAYLGVTLEPERVEVRG</sequence>
<protein>
    <submittedName>
        <fullName evidence="1">Uncharacterized protein</fullName>
    </submittedName>
</protein>
<keyword evidence="2" id="KW-1185">Reference proteome</keyword>
<dbReference type="Proteomes" id="UP001151081">
    <property type="component" value="Unassembled WGS sequence"/>
</dbReference>
<dbReference type="RefSeq" id="WP_272458769.1">
    <property type="nucleotide sequence ID" value="NZ_JAGTJJ010000012.1"/>
</dbReference>
<reference evidence="1 2" key="1">
    <citation type="submission" date="2021-04" db="EMBL/GenBank/DDBJ databases">
        <title>Genome analysis of Polyangium sp.</title>
        <authorList>
            <person name="Li Y."/>
            <person name="Wang J."/>
        </authorList>
    </citation>
    <scope>NUCLEOTIDE SEQUENCE [LARGE SCALE GENOMIC DNA]</scope>
    <source>
        <strain evidence="1 2">SDU14</strain>
    </source>
</reference>
<dbReference type="AlphaFoldDB" id="A0A9X3X2S3"/>
<gene>
    <name evidence="1" type="ORF">KEG57_21765</name>
</gene>
<comment type="caution">
    <text evidence="1">The sequence shown here is derived from an EMBL/GenBank/DDBJ whole genome shotgun (WGS) entry which is preliminary data.</text>
</comment>
<evidence type="ECO:0000313" key="2">
    <source>
        <dbReference type="Proteomes" id="UP001151081"/>
    </source>
</evidence>
<accession>A0A9X3X2S3</accession>
<name>A0A9X3X2S3_9BACT</name>